<accession>A0A1B2DKB2</accession>
<dbReference type="InterPro" id="IPR013785">
    <property type="entry name" value="Aldolase_TIM"/>
</dbReference>
<protein>
    <submittedName>
        <fullName evidence="2">12-oxophytodienoate reductase</fullName>
    </submittedName>
</protein>
<dbReference type="EMBL" id="CP016808">
    <property type="protein sequence ID" value="ANY68136.1"/>
    <property type="molecule type" value="Genomic_DNA"/>
</dbReference>
<dbReference type="FunFam" id="3.20.20.70:FF:000262">
    <property type="entry name" value="NADH:flavin oxidoreductase"/>
    <property type="match status" value="1"/>
</dbReference>
<dbReference type="Pfam" id="PF00724">
    <property type="entry name" value="Oxidored_FMN"/>
    <property type="match status" value="1"/>
</dbReference>
<evidence type="ECO:0000259" key="1">
    <source>
        <dbReference type="Pfam" id="PF00724"/>
    </source>
</evidence>
<dbReference type="GO" id="GO:0016491">
    <property type="term" value="F:oxidoreductase activity"/>
    <property type="evidence" value="ECO:0007669"/>
    <property type="project" value="InterPro"/>
</dbReference>
<dbReference type="GO" id="GO:0010181">
    <property type="term" value="F:FMN binding"/>
    <property type="evidence" value="ECO:0007669"/>
    <property type="project" value="InterPro"/>
</dbReference>
<dbReference type="InterPro" id="IPR045247">
    <property type="entry name" value="Oye-like"/>
</dbReference>
<dbReference type="RefSeq" id="WP_099519291.1">
    <property type="nucleotide sequence ID" value="NZ_CP016808.1"/>
</dbReference>
<dbReference type="Gene3D" id="3.20.20.70">
    <property type="entry name" value="Aldolase class I"/>
    <property type="match status" value="1"/>
</dbReference>
<evidence type="ECO:0000313" key="2">
    <source>
        <dbReference type="EMBL" id="ANY68136.1"/>
    </source>
</evidence>
<reference evidence="2" key="1">
    <citation type="submission" date="2016-08" db="EMBL/GenBank/DDBJ databases">
        <title>Complete Genome Seqeunce of Paenibacillus sp. BIHB 4019 from tea rhizoplane.</title>
        <authorList>
            <person name="Thakur R."/>
            <person name="Swarnkar M.K."/>
            <person name="Gulati A."/>
        </authorList>
    </citation>
    <scope>NUCLEOTIDE SEQUENCE [LARGE SCALE GENOMIC DNA]</scope>
    <source>
        <strain evidence="2">BIHB4019</strain>
    </source>
</reference>
<dbReference type="PANTHER" id="PTHR22893">
    <property type="entry name" value="NADH OXIDOREDUCTASE-RELATED"/>
    <property type="match status" value="1"/>
</dbReference>
<proteinExistence type="predicted"/>
<sequence>MSNKQQEIHLTEALFQPYTIHNLTIPTRIVMAPMSRGFSPNGVPGPDVAAYYRRRAENGVGLIVTEGTVINHPAATSEPTLPHIYGEAALNGWGEAVRQVHEAGGKIFPQIWHMGIARPAGSQPNPDVLSISPSGLDLDGNKVGEPMTEEEIANVIQSYVDAAVNAQKIGFDGIELHGAHGYLIDQFLWEQTNVRTDRYGGNRMKRTQFAVELIQSIRAAVGPDYPIAIRISQWKMNDYNAKLVDTPEQLEQLLHVLVQAGVDIFHCSTRRFWEPEFEGSELNFAGWVKKLSGKTTITVGSVGLDTDYVSLYTEGKGAGHTDIDALLERLSNDEFDLVAVGRALLGDPEWAAKIRDGRLNELQAFTPEALAALV</sequence>
<dbReference type="CDD" id="cd04747">
    <property type="entry name" value="OYE_like_5_FMN"/>
    <property type="match status" value="1"/>
</dbReference>
<name>A0A1B2DKB2_9BACL</name>
<organism evidence="2">
    <name type="scientific">Paenibacillus sp. BIHB 4019</name>
    <dbReference type="NCBI Taxonomy" id="1870819"/>
    <lineage>
        <taxon>Bacteria</taxon>
        <taxon>Bacillati</taxon>
        <taxon>Bacillota</taxon>
        <taxon>Bacilli</taxon>
        <taxon>Bacillales</taxon>
        <taxon>Paenibacillaceae</taxon>
        <taxon>Paenibacillus</taxon>
    </lineage>
</organism>
<dbReference type="SUPFAM" id="SSF51395">
    <property type="entry name" value="FMN-linked oxidoreductases"/>
    <property type="match status" value="1"/>
</dbReference>
<feature type="domain" description="NADH:flavin oxidoreductase/NADH oxidase N-terminal" evidence="1">
    <location>
        <begin position="14"/>
        <end position="359"/>
    </location>
</feature>
<dbReference type="AlphaFoldDB" id="A0A1B2DKB2"/>
<dbReference type="PANTHER" id="PTHR22893:SF55">
    <property type="entry name" value="OXIDOREDUCTASE-RELATED"/>
    <property type="match status" value="1"/>
</dbReference>
<gene>
    <name evidence="2" type="ORF">BBD42_17870</name>
</gene>
<dbReference type="GO" id="GO:0005829">
    <property type="term" value="C:cytosol"/>
    <property type="evidence" value="ECO:0007669"/>
    <property type="project" value="TreeGrafter"/>
</dbReference>
<dbReference type="InterPro" id="IPR001155">
    <property type="entry name" value="OxRdtase_FMN_N"/>
</dbReference>